<accession>A0AAW2EYS4</accession>
<dbReference type="EMBL" id="JADYXP020000016">
    <property type="protein sequence ID" value="KAL0108025.1"/>
    <property type="molecule type" value="Genomic_DNA"/>
</dbReference>
<evidence type="ECO:0000313" key="2">
    <source>
        <dbReference type="Proteomes" id="UP001430953"/>
    </source>
</evidence>
<sequence length="157" mass="18860">MQLHCNLRINCERKYKQAIIYIAGRFATLSVEYRAVSFCNLNNLNQNRLHRSRYSTYVDVALHVFQRNDWQNKIEKYVHGFLTNFLFLNFIHGADGDCKNPRKETEMRLLLRYKKSFYTRFSTTYNCTRALPTSYMHTFSARVIRVNAFLYKLYLKV</sequence>
<keyword evidence="2" id="KW-1185">Reference proteome</keyword>
<evidence type="ECO:0000313" key="1">
    <source>
        <dbReference type="EMBL" id="KAL0108025.1"/>
    </source>
</evidence>
<organism evidence="1 2">
    <name type="scientific">Cardiocondyla obscurior</name>
    <dbReference type="NCBI Taxonomy" id="286306"/>
    <lineage>
        <taxon>Eukaryota</taxon>
        <taxon>Metazoa</taxon>
        <taxon>Ecdysozoa</taxon>
        <taxon>Arthropoda</taxon>
        <taxon>Hexapoda</taxon>
        <taxon>Insecta</taxon>
        <taxon>Pterygota</taxon>
        <taxon>Neoptera</taxon>
        <taxon>Endopterygota</taxon>
        <taxon>Hymenoptera</taxon>
        <taxon>Apocrita</taxon>
        <taxon>Aculeata</taxon>
        <taxon>Formicoidea</taxon>
        <taxon>Formicidae</taxon>
        <taxon>Myrmicinae</taxon>
        <taxon>Cardiocondyla</taxon>
    </lineage>
</organism>
<comment type="caution">
    <text evidence="1">The sequence shown here is derived from an EMBL/GenBank/DDBJ whole genome shotgun (WGS) entry which is preliminary data.</text>
</comment>
<proteinExistence type="predicted"/>
<reference evidence="1 2" key="1">
    <citation type="submission" date="2023-03" db="EMBL/GenBank/DDBJ databases">
        <title>High recombination rates correlate with genetic variation in Cardiocondyla obscurior ants.</title>
        <authorList>
            <person name="Errbii M."/>
        </authorList>
    </citation>
    <scope>NUCLEOTIDE SEQUENCE [LARGE SCALE GENOMIC DNA]</scope>
    <source>
        <strain evidence="1">Alpha-2009</strain>
        <tissue evidence="1">Whole body</tissue>
    </source>
</reference>
<dbReference type="Proteomes" id="UP001430953">
    <property type="component" value="Unassembled WGS sequence"/>
</dbReference>
<name>A0AAW2EYS4_9HYME</name>
<dbReference type="AlphaFoldDB" id="A0AAW2EYS4"/>
<protein>
    <submittedName>
        <fullName evidence="1">Uncharacterized protein</fullName>
    </submittedName>
</protein>
<gene>
    <name evidence="1" type="ORF">PUN28_014946</name>
</gene>